<gene>
    <name evidence="1" type="ORF">IC602_10220</name>
</gene>
<proteinExistence type="predicted"/>
<protein>
    <submittedName>
        <fullName evidence="1">Uncharacterized protein</fullName>
    </submittedName>
</protein>
<accession>A0ABR7VQ70</accession>
<organism evidence="1 2">
    <name type="scientific">Virgibacillus halodenitrificans</name>
    <name type="common">Bacillus halodenitrificans</name>
    <dbReference type="NCBI Taxonomy" id="1482"/>
    <lineage>
        <taxon>Bacteria</taxon>
        <taxon>Bacillati</taxon>
        <taxon>Bacillota</taxon>
        <taxon>Bacilli</taxon>
        <taxon>Bacillales</taxon>
        <taxon>Bacillaceae</taxon>
        <taxon>Virgibacillus</taxon>
    </lineage>
</organism>
<dbReference type="Proteomes" id="UP000621631">
    <property type="component" value="Unassembled WGS sequence"/>
</dbReference>
<reference evidence="1 2" key="1">
    <citation type="submission" date="2020-09" db="EMBL/GenBank/DDBJ databases">
        <title>Draft Genome Sequences of Oil-Oxidizing Bacteria Halomonas titanicae, Marinobacter lutaoensis, and Virgibacillus halodenitrificans Isolated from Highly Saline Environments.</title>
        <authorList>
            <person name="Grouzdev D.S."/>
            <person name="Sokolova D.S."/>
            <person name="Semenova E.M."/>
            <person name="Borzenkov I.A."/>
            <person name="Bidzhieva S.K."/>
            <person name="Poltaraus A.B."/>
            <person name="Nazina T.N."/>
        </authorList>
    </citation>
    <scope>NUCLEOTIDE SEQUENCE [LARGE SCALE GENOMIC DNA]</scope>
    <source>
        <strain evidence="1 2">VKM B-3472D</strain>
    </source>
</reference>
<dbReference type="EMBL" id="JACWEZ010000005">
    <property type="protein sequence ID" value="MBD1222978.1"/>
    <property type="molecule type" value="Genomic_DNA"/>
</dbReference>
<evidence type="ECO:0000313" key="2">
    <source>
        <dbReference type="Proteomes" id="UP000621631"/>
    </source>
</evidence>
<keyword evidence="2" id="KW-1185">Reference proteome</keyword>
<name>A0ABR7VQ70_VIRHA</name>
<sequence length="55" mass="6588">MSIIDWMTDIGSVKLGVNVYHRLDDRHWEQEMGVNVHHEGDDRHWEREIGRECLS</sequence>
<dbReference type="RefSeq" id="WP_189778105.1">
    <property type="nucleotide sequence ID" value="NZ_JACWEZ010000005.1"/>
</dbReference>
<evidence type="ECO:0000313" key="1">
    <source>
        <dbReference type="EMBL" id="MBD1222978.1"/>
    </source>
</evidence>
<comment type="caution">
    <text evidence="1">The sequence shown here is derived from an EMBL/GenBank/DDBJ whole genome shotgun (WGS) entry which is preliminary data.</text>
</comment>